<comment type="caution">
    <text evidence="1">The sequence shown here is derived from an EMBL/GenBank/DDBJ whole genome shotgun (WGS) entry which is preliminary data.</text>
</comment>
<name>A0A2S4WJA2_9BASI</name>
<accession>A0A2S4WJA2</accession>
<gene>
    <name evidence="1" type="ORF">PSHT_01972</name>
</gene>
<reference evidence="2" key="3">
    <citation type="journal article" date="2018" name="Mol. Plant Microbe Interact.">
        <title>Genome sequence resources for the wheat stripe rust pathogen (Puccinia striiformis f. sp. tritici) and the barley stripe rust pathogen (Puccinia striiformis f. sp. hordei).</title>
        <authorList>
            <person name="Xia C."/>
            <person name="Wang M."/>
            <person name="Yin C."/>
            <person name="Cornejo O.E."/>
            <person name="Hulbert S.H."/>
            <person name="Chen X."/>
        </authorList>
    </citation>
    <scope>NUCLEOTIDE SEQUENCE [LARGE SCALE GENOMIC DNA]</scope>
    <source>
        <strain evidence="2">93TX-2</strain>
    </source>
</reference>
<dbReference type="EMBL" id="PKSM01000016">
    <property type="protein sequence ID" value="POW21824.1"/>
    <property type="molecule type" value="Genomic_DNA"/>
</dbReference>
<dbReference type="Proteomes" id="UP000238274">
    <property type="component" value="Unassembled WGS sequence"/>
</dbReference>
<reference evidence="1 2" key="1">
    <citation type="submission" date="2017-12" db="EMBL/GenBank/DDBJ databases">
        <title>Gene loss provides genomic basis for host adaptation in cereal stripe rust fungi.</title>
        <authorList>
            <person name="Xia C."/>
        </authorList>
    </citation>
    <scope>NUCLEOTIDE SEQUENCE [LARGE SCALE GENOMIC DNA]</scope>
    <source>
        <strain evidence="1 2">93TX-2</strain>
    </source>
</reference>
<keyword evidence="2" id="KW-1185">Reference proteome</keyword>
<protein>
    <submittedName>
        <fullName evidence="1">Uncharacterized protein</fullName>
    </submittedName>
</protein>
<organism evidence="1 2">
    <name type="scientific">Puccinia striiformis</name>
    <dbReference type="NCBI Taxonomy" id="27350"/>
    <lineage>
        <taxon>Eukaryota</taxon>
        <taxon>Fungi</taxon>
        <taxon>Dikarya</taxon>
        <taxon>Basidiomycota</taxon>
        <taxon>Pucciniomycotina</taxon>
        <taxon>Pucciniomycetes</taxon>
        <taxon>Pucciniales</taxon>
        <taxon>Pucciniaceae</taxon>
        <taxon>Puccinia</taxon>
    </lineage>
</organism>
<evidence type="ECO:0000313" key="2">
    <source>
        <dbReference type="Proteomes" id="UP000238274"/>
    </source>
</evidence>
<dbReference type="AlphaFoldDB" id="A0A2S4WJA2"/>
<dbReference type="VEuPathDB" id="FungiDB:PSTT_09924"/>
<proteinExistence type="predicted"/>
<evidence type="ECO:0000313" key="1">
    <source>
        <dbReference type="EMBL" id="POW21824.1"/>
    </source>
</evidence>
<reference evidence="2" key="2">
    <citation type="journal article" date="2018" name="BMC Genomics">
        <title>Genomic insights into host adaptation between the wheat stripe rust pathogen (Puccinia striiformis f. sp. tritici) and the barley stripe rust pathogen (Puccinia striiformis f. sp. hordei).</title>
        <authorList>
            <person name="Xia C."/>
            <person name="Wang M."/>
            <person name="Yin C."/>
            <person name="Cornejo O.E."/>
            <person name="Hulbert S.H."/>
            <person name="Chen X."/>
        </authorList>
    </citation>
    <scope>NUCLEOTIDE SEQUENCE [LARGE SCALE GENOMIC DNA]</scope>
    <source>
        <strain evidence="2">93TX-2</strain>
    </source>
</reference>
<dbReference type="VEuPathDB" id="FungiDB:PSHT_01972"/>
<sequence length="296" mass="33199">MPSYFPNLFDLLSSSHHCDEVLAPSLVFRLWDASGLNRLPCAVDLPCRNSRSVVATYPALSLCIYQSIVLELIIWPEFHFQGNSFAYLTTLSAGSTNYIKHSLTKPSAIMASPAQHQSAHEDVFSHSNCSSGSSCSELLMDLTSGPPATLAMSTSSCLIGHSTRETWRSVADSISVKQSGKTQIKQLKYNQEFQLLTSVNLAPRKQVQNEFHTVRDVFQAVDHQHHFVSDFLRPYRNNQQTHTEARTKNKKQIGLIEPPKVLNLKLDASIDVQIFTSIVLPKFICLMMLKKSWDKS</sequence>